<dbReference type="Pfam" id="PF02678">
    <property type="entry name" value="Pirin"/>
    <property type="match status" value="1"/>
</dbReference>
<sequence length="241" mass="26626">MIEHRPFETLGRIERDWLTTGLHFRFGEIGPPEHAPVGALYVWNDDEFAPHSGFGMHPHRNVEIVTYVCSGAITHEDDFGNRSRLDAGDVQVMSAGTGVFHSERNEEPVPTRLFQIWLTPRRRDGEPRWATRQFPREQEEAQLLPLASGDAADVRDGALEINADARLLHAAMLAGQTLEYALPAGGQAYLVAATGRLDVASVRLAARDGAAIMGEDRVSVSAIDRTSVFLLELLSEFPQSE</sequence>
<feature type="domain" description="Quercetin 2,3-dioxygenase C-terminal cupin" evidence="4">
    <location>
        <begin position="153"/>
        <end position="233"/>
    </location>
</feature>
<evidence type="ECO:0000259" key="3">
    <source>
        <dbReference type="Pfam" id="PF02678"/>
    </source>
</evidence>
<dbReference type="Pfam" id="PF17954">
    <property type="entry name" value="Pirin_C_2"/>
    <property type="match status" value="1"/>
</dbReference>
<dbReference type="RefSeq" id="WP_201644506.1">
    <property type="nucleotide sequence ID" value="NZ_CAJHCP010000010.1"/>
</dbReference>
<keyword evidence="5" id="KW-0560">Oxidoreductase</keyword>
<dbReference type="EC" id="1.13.11.24" evidence="5"/>
<evidence type="ECO:0000313" key="6">
    <source>
        <dbReference type="Proteomes" id="UP000598032"/>
    </source>
</evidence>
<dbReference type="SUPFAM" id="SSF51182">
    <property type="entry name" value="RmlC-like cupins"/>
    <property type="match status" value="1"/>
</dbReference>
<dbReference type="InterPro" id="IPR041602">
    <property type="entry name" value="Quercetinase_C"/>
</dbReference>
<keyword evidence="6" id="KW-1185">Reference proteome</keyword>
<evidence type="ECO:0000256" key="1">
    <source>
        <dbReference type="ARBA" id="ARBA00008416"/>
    </source>
</evidence>
<name>A0ABM8NXC7_9BURK</name>
<proteinExistence type="inferred from homology"/>
<dbReference type="PANTHER" id="PTHR43212">
    <property type="entry name" value="QUERCETIN 2,3-DIOXYGENASE"/>
    <property type="match status" value="1"/>
</dbReference>
<dbReference type="PIRSF" id="PIRSF006232">
    <property type="entry name" value="Pirin"/>
    <property type="match status" value="1"/>
</dbReference>
<evidence type="ECO:0000259" key="4">
    <source>
        <dbReference type="Pfam" id="PF17954"/>
    </source>
</evidence>
<protein>
    <submittedName>
        <fullName evidence="5">Quercetin 2,3-dioxygenase</fullName>
        <ecNumber evidence="5">1.13.11.24</ecNumber>
    </submittedName>
</protein>
<dbReference type="InterPro" id="IPR003829">
    <property type="entry name" value="Pirin_N_dom"/>
</dbReference>
<comment type="caution">
    <text evidence="5">The sequence shown here is derived from an EMBL/GenBank/DDBJ whole genome shotgun (WGS) entry which is preliminary data.</text>
</comment>
<reference evidence="5 6" key="1">
    <citation type="submission" date="2020-10" db="EMBL/GenBank/DDBJ databases">
        <authorList>
            <person name="Peeters C."/>
        </authorList>
    </citation>
    <scope>NUCLEOTIDE SEQUENCE [LARGE SCALE GENOMIC DNA]</scope>
    <source>
        <strain evidence="5 6">LMG 28140</strain>
    </source>
</reference>
<dbReference type="InterPro" id="IPR012093">
    <property type="entry name" value="Pirin"/>
</dbReference>
<evidence type="ECO:0000313" key="5">
    <source>
        <dbReference type="EMBL" id="CAD6548045.1"/>
    </source>
</evidence>
<evidence type="ECO:0000256" key="2">
    <source>
        <dbReference type="RuleBase" id="RU003457"/>
    </source>
</evidence>
<feature type="domain" description="Pirin N-terminal" evidence="3">
    <location>
        <begin position="15"/>
        <end position="118"/>
    </location>
</feature>
<dbReference type="InterPro" id="IPR014710">
    <property type="entry name" value="RmlC-like_jellyroll"/>
</dbReference>
<organism evidence="5 6">
    <name type="scientific">Paraburkholderia metrosideri</name>
    <dbReference type="NCBI Taxonomy" id="580937"/>
    <lineage>
        <taxon>Bacteria</taxon>
        <taxon>Pseudomonadati</taxon>
        <taxon>Pseudomonadota</taxon>
        <taxon>Betaproteobacteria</taxon>
        <taxon>Burkholderiales</taxon>
        <taxon>Burkholderiaceae</taxon>
        <taxon>Paraburkholderia</taxon>
    </lineage>
</organism>
<dbReference type="InterPro" id="IPR011051">
    <property type="entry name" value="RmlC_Cupin_sf"/>
</dbReference>
<dbReference type="PANTHER" id="PTHR43212:SF3">
    <property type="entry name" value="QUERCETIN 2,3-DIOXYGENASE"/>
    <property type="match status" value="1"/>
</dbReference>
<dbReference type="Gene3D" id="2.60.120.10">
    <property type="entry name" value="Jelly Rolls"/>
    <property type="match status" value="2"/>
</dbReference>
<dbReference type="Proteomes" id="UP000598032">
    <property type="component" value="Unassembled WGS sequence"/>
</dbReference>
<dbReference type="EMBL" id="CAJHCP010000010">
    <property type="protein sequence ID" value="CAD6548045.1"/>
    <property type="molecule type" value="Genomic_DNA"/>
</dbReference>
<comment type="similarity">
    <text evidence="1 2">Belongs to the pirin family.</text>
</comment>
<dbReference type="GO" id="GO:0008127">
    <property type="term" value="F:quercetin 2,3-dioxygenase activity"/>
    <property type="evidence" value="ECO:0007669"/>
    <property type="project" value="UniProtKB-EC"/>
</dbReference>
<accession>A0ABM8NXC7</accession>
<gene>
    <name evidence="5" type="primary">yhhW_3</name>
    <name evidence="5" type="ORF">LMG28140_04536</name>
</gene>